<dbReference type="Proteomes" id="UP000499080">
    <property type="component" value="Unassembled WGS sequence"/>
</dbReference>
<gene>
    <name evidence="1" type="ORF">AVEN_235741_1</name>
</gene>
<protein>
    <submittedName>
        <fullName evidence="1">Uncharacterized protein</fullName>
    </submittedName>
</protein>
<dbReference type="EMBL" id="BGPR01027112">
    <property type="protein sequence ID" value="GBN97350.1"/>
    <property type="molecule type" value="Genomic_DNA"/>
</dbReference>
<keyword evidence="2" id="KW-1185">Reference proteome</keyword>
<reference evidence="1 2" key="1">
    <citation type="journal article" date="2019" name="Sci. Rep.">
        <title>Orb-weaving spider Araneus ventricosus genome elucidates the spidroin gene catalogue.</title>
        <authorList>
            <person name="Kono N."/>
            <person name="Nakamura H."/>
            <person name="Ohtoshi R."/>
            <person name="Moran D.A.P."/>
            <person name="Shinohara A."/>
            <person name="Yoshida Y."/>
            <person name="Fujiwara M."/>
            <person name="Mori M."/>
            <person name="Tomita M."/>
            <person name="Arakawa K."/>
        </authorList>
    </citation>
    <scope>NUCLEOTIDE SEQUENCE [LARGE SCALE GENOMIC DNA]</scope>
</reference>
<comment type="caution">
    <text evidence="1">The sequence shown here is derived from an EMBL/GenBank/DDBJ whole genome shotgun (WGS) entry which is preliminary data.</text>
</comment>
<evidence type="ECO:0000313" key="2">
    <source>
        <dbReference type="Proteomes" id="UP000499080"/>
    </source>
</evidence>
<proteinExistence type="predicted"/>
<sequence length="100" mass="10986">MVDAGDYSSGFFPIENVYEICFSILSKMESAGMHLHISDASASSHHLPLKSPTILNGFHICDKFCVEDRECPAMTQFHTTPFDCLSYAINLCGGIFTTSS</sequence>
<accession>A0A4Y2TBI9</accession>
<evidence type="ECO:0000313" key="1">
    <source>
        <dbReference type="EMBL" id="GBN97350.1"/>
    </source>
</evidence>
<dbReference type="AlphaFoldDB" id="A0A4Y2TBI9"/>
<organism evidence="1 2">
    <name type="scientific">Araneus ventricosus</name>
    <name type="common">Orbweaver spider</name>
    <name type="synonym">Epeira ventricosa</name>
    <dbReference type="NCBI Taxonomy" id="182803"/>
    <lineage>
        <taxon>Eukaryota</taxon>
        <taxon>Metazoa</taxon>
        <taxon>Ecdysozoa</taxon>
        <taxon>Arthropoda</taxon>
        <taxon>Chelicerata</taxon>
        <taxon>Arachnida</taxon>
        <taxon>Araneae</taxon>
        <taxon>Araneomorphae</taxon>
        <taxon>Entelegynae</taxon>
        <taxon>Araneoidea</taxon>
        <taxon>Araneidae</taxon>
        <taxon>Araneus</taxon>
    </lineage>
</organism>
<name>A0A4Y2TBI9_ARAVE</name>